<dbReference type="Proteomes" id="UP000504606">
    <property type="component" value="Unplaced"/>
</dbReference>
<gene>
    <name evidence="6" type="primary">LOC113214417</name>
</gene>
<dbReference type="GeneID" id="113214417"/>
<reference evidence="6" key="1">
    <citation type="submission" date="2025-08" db="UniProtKB">
        <authorList>
            <consortium name="RefSeq"/>
        </authorList>
    </citation>
    <scope>IDENTIFICATION</scope>
    <source>
        <tissue evidence="6">Whole organism</tissue>
    </source>
</reference>
<dbReference type="OrthoDB" id="6769267at2759"/>
<keyword evidence="5" id="KW-1185">Reference proteome</keyword>
<dbReference type="InterPro" id="IPR022041">
    <property type="entry name" value="Methyltransf_FA"/>
</dbReference>
<evidence type="ECO:0000313" key="6">
    <source>
        <dbReference type="RefSeq" id="XP_026289559.2"/>
    </source>
</evidence>
<dbReference type="InterPro" id="IPR036734">
    <property type="entry name" value="Neur_chan_lig-bd_sf"/>
</dbReference>
<feature type="chain" id="PRO_5038427823" evidence="3">
    <location>
        <begin position="29"/>
        <end position="673"/>
    </location>
</feature>
<evidence type="ECO:0000259" key="4">
    <source>
        <dbReference type="Pfam" id="PF12248"/>
    </source>
</evidence>
<dbReference type="GO" id="GO:0005230">
    <property type="term" value="F:extracellular ligand-gated monoatomic ion channel activity"/>
    <property type="evidence" value="ECO:0007669"/>
    <property type="project" value="InterPro"/>
</dbReference>
<protein>
    <submittedName>
        <fullName evidence="6">Uncharacterized protein LOC113214417</fullName>
    </submittedName>
</protein>
<dbReference type="SUPFAM" id="SSF63712">
    <property type="entry name" value="Nicotinic receptor ligand binding domain-like"/>
    <property type="match status" value="1"/>
</dbReference>
<feature type="transmembrane region" description="Helical" evidence="2">
    <location>
        <begin position="534"/>
        <end position="556"/>
    </location>
</feature>
<proteinExistence type="predicted"/>
<dbReference type="PANTHER" id="PTHR36695:SF12">
    <property type="entry name" value="AGAP008648-PA"/>
    <property type="match status" value="1"/>
</dbReference>
<keyword evidence="2" id="KW-0812">Transmembrane</keyword>
<keyword evidence="2" id="KW-0472">Membrane</keyword>
<evidence type="ECO:0000256" key="2">
    <source>
        <dbReference type="SAM" id="Phobius"/>
    </source>
</evidence>
<feature type="transmembrane region" description="Helical" evidence="2">
    <location>
        <begin position="507"/>
        <end position="528"/>
    </location>
</feature>
<feature type="domain" description="Farnesoic acid O-methyl transferase" evidence="4">
    <location>
        <begin position="117"/>
        <end position="237"/>
    </location>
</feature>
<feature type="signal peptide" evidence="3">
    <location>
        <begin position="1"/>
        <end position="28"/>
    </location>
</feature>
<evidence type="ECO:0000256" key="1">
    <source>
        <dbReference type="SAM" id="MobiDB-lite"/>
    </source>
</evidence>
<feature type="compositionally biased region" description="Polar residues" evidence="1">
    <location>
        <begin position="436"/>
        <end position="446"/>
    </location>
</feature>
<accession>A0A6J1T7I4</accession>
<evidence type="ECO:0000256" key="3">
    <source>
        <dbReference type="SAM" id="SignalP"/>
    </source>
</evidence>
<organism evidence="5 6">
    <name type="scientific">Frankliniella occidentalis</name>
    <name type="common">Western flower thrips</name>
    <name type="synonym">Euthrips occidentalis</name>
    <dbReference type="NCBI Taxonomy" id="133901"/>
    <lineage>
        <taxon>Eukaryota</taxon>
        <taxon>Metazoa</taxon>
        <taxon>Ecdysozoa</taxon>
        <taxon>Arthropoda</taxon>
        <taxon>Hexapoda</taxon>
        <taxon>Insecta</taxon>
        <taxon>Pterygota</taxon>
        <taxon>Neoptera</taxon>
        <taxon>Paraneoptera</taxon>
        <taxon>Thysanoptera</taxon>
        <taxon>Terebrantia</taxon>
        <taxon>Thripoidea</taxon>
        <taxon>Thripidae</taxon>
        <taxon>Frankliniella</taxon>
    </lineage>
</organism>
<dbReference type="AlphaFoldDB" id="A0A6J1T7I4"/>
<feature type="transmembrane region" description="Helical" evidence="2">
    <location>
        <begin position="648"/>
        <end position="670"/>
    </location>
</feature>
<dbReference type="GO" id="GO:0016020">
    <property type="term" value="C:membrane"/>
    <property type="evidence" value="ECO:0007669"/>
    <property type="project" value="InterPro"/>
</dbReference>
<dbReference type="Pfam" id="PF12248">
    <property type="entry name" value="Methyltransf_FA"/>
    <property type="match status" value="1"/>
</dbReference>
<evidence type="ECO:0000313" key="5">
    <source>
        <dbReference type="Proteomes" id="UP000504606"/>
    </source>
</evidence>
<dbReference type="KEGG" id="foc:113214417"/>
<dbReference type="RefSeq" id="XP_026289559.2">
    <property type="nucleotide sequence ID" value="XM_026433774.2"/>
</dbReference>
<sequence length="673" mass="71592">MPPRTRCSGLLCCSLLLAVNQAVREASAAGQERCQVILTSGYGYRQFIPLEAALATPGDTDPMDGYPAPAAPGPAPTPPPHLRPGNTTPAMRGNATGPGGSPPASGSSPPPLPERLVLRFHVMAESDAHILLSAQRRSDREAYEVVLGAGNNTYTDFRRLPASLPPRRAFNYSAGVVSGAELRAFWLLVDLRTGVLAVGPAGGAPILAWVDPEPLRVRYLSLCTWTDVEGMWLYGCENRGDTSPTGALDAEWMGPAERLRQHVLVPHKKSPPHHAVDVRVRLDVDRFAVDDRLGVLTVFGTLVSEWQDDRQTWTPADFAGLNATALVSPTDVWLPHLQVADPVLPASSGLLRGALGGGLRLHLDADGRLRARGPVELLARCSLERGGGAVEEYVCDLGVVASPPAFVLLEAPNSPAPENAPRWAWMAAHSVEPANDSAQDATGRNNTEGEELDTRSGASFLRIRVRHRGSRITGVFLAAYIAACSCCVLGLLCPAPTPRSPEAPPRGPLAALTLLMTAVAVLSMQAALPPAVLTAAPSSVSCLSAALAVAAAALLLQTLPWAGCPCVDDAVLEAPRPPPLHLPQLPRALNKLLRSATLARVLLCHNGPPERPRWRACPSGTPTEQVLEMLDAMDAEEARRDWHMLAVVLERVASVIYLILVLAAMVPSLMRAS</sequence>
<feature type="transmembrane region" description="Helical" evidence="2">
    <location>
        <begin position="472"/>
        <end position="495"/>
    </location>
</feature>
<keyword evidence="3" id="KW-0732">Signal</keyword>
<feature type="compositionally biased region" description="Pro residues" evidence="1">
    <location>
        <begin position="69"/>
        <end position="82"/>
    </location>
</feature>
<name>A0A6J1T7I4_FRAOC</name>
<keyword evidence="2" id="KW-1133">Transmembrane helix</keyword>
<feature type="region of interest" description="Disordered" evidence="1">
    <location>
        <begin position="55"/>
        <end position="112"/>
    </location>
</feature>
<feature type="region of interest" description="Disordered" evidence="1">
    <location>
        <begin position="434"/>
        <end position="453"/>
    </location>
</feature>
<dbReference type="Gene3D" id="2.70.170.10">
    <property type="entry name" value="Neurotransmitter-gated ion-channel ligand-binding domain"/>
    <property type="match status" value="1"/>
</dbReference>
<dbReference type="PANTHER" id="PTHR36695">
    <property type="entry name" value="AGAP008648-PA"/>
    <property type="match status" value="1"/>
</dbReference>